<dbReference type="Proteomes" id="UP000783686">
    <property type="component" value="Unassembled WGS sequence"/>
</dbReference>
<dbReference type="Gene3D" id="2.40.50.140">
    <property type="entry name" value="Nucleic acid-binding proteins"/>
    <property type="match status" value="4"/>
</dbReference>
<evidence type="ECO:0000313" key="16">
    <source>
        <dbReference type="Proteomes" id="UP000614601"/>
    </source>
</evidence>
<keyword evidence="7 11" id="KW-0238">DNA-binding</keyword>
<keyword evidence="3 11" id="KW-0235">DNA replication</keyword>
<dbReference type="PANTHER" id="PTHR47165:SF4">
    <property type="entry name" value="OS03G0429900 PROTEIN"/>
    <property type="match status" value="1"/>
</dbReference>
<dbReference type="FunFam" id="2.40.50.140:FF:000090">
    <property type="entry name" value="Replication protein A subunit"/>
    <property type="match status" value="1"/>
</dbReference>
<dbReference type="FunFam" id="2.40.50.140:FF:000041">
    <property type="entry name" value="Replication protein A subunit"/>
    <property type="match status" value="1"/>
</dbReference>
<evidence type="ECO:0000256" key="3">
    <source>
        <dbReference type="ARBA" id="ARBA00022705"/>
    </source>
</evidence>
<evidence type="ECO:0000256" key="11">
    <source>
        <dbReference type="RuleBase" id="RU364130"/>
    </source>
</evidence>
<evidence type="ECO:0000256" key="2">
    <source>
        <dbReference type="ARBA" id="ARBA00005690"/>
    </source>
</evidence>
<feature type="compositionally biased region" description="Polar residues" evidence="12">
    <location>
        <begin position="142"/>
        <end position="156"/>
    </location>
</feature>
<dbReference type="GO" id="GO:0005634">
    <property type="term" value="C:nucleus"/>
    <property type="evidence" value="ECO:0007669"/>
    <property type="project" value="UniProtKB-SubCell"/>
</dbReference>
<evidence type="ECO:0000256" key="6">
    <source>
        <dbReference type="ARBA" id="ARBA00022833"/>
    </source>
</evidence>
<accession>A0A811LPU5</accession>
<keyword evidence="6 11" id="KW-0862">Zinc</keyword>
<dbReference type="SUPFAM" id="SSF50249">
    <property type="entry name" value="Nucleic acid-binding proteins"/>
    <property type="match status" value="4"/>
</dbReference>
<dbReference type="FunFam" id="2.40.50.140:FF:000064">
    <property type="entry name" value="Replication protein A subunit"/>
    <property type="match status" value="1"/>
</dbReference>
<dbReference type="Pfam" id="PF08646">
    <property type="entry name" value="Rep_fac-A_C"/>
    <property type="match status" value="1"/>
</dbReference>
<dbReference type="Pfam" id="PF16900">
    <property type="entry name" value="REPA_OB_2"/>
    <property type="match status" value="1"/>
</dbReference>
<organism evidence="15 16">
    <name type="scientific">Bursaphelenchus okinawaensis</name>
    <dbReference type="NCBI Taxonomy" id="465554"/>
    <lineage>
        <taxon>Eukaryota</taxon>
        <taxon>Metazoa</taxon>
        <taxon>Ecdysozoa</taxon>
        <taxon>Nematoda</taxon>
        <taxon>Chromadorea</taxon>
        <taxon>Rhabditida</taxon>
        <taxon>Tylenchina</taxon>
        <taxon>Tylenchomorpha</taxon>
        <taxon>Aphelenchoidea</taxon>
        <taxon>Aphelenchoididae</taxon>
        <taxon>Bursaphelenchus</taxon>
    </lineage>
</organism>
<dbReference type="CDD" id="cd04476">
    <property type="entry name" value="RPA1_DBD_C"/>
    <property type="match status" value="1"/>
</dbReference>
<evidence type="ECO:0000256" key="12">
    <source>
        <dbReference type="SAM" id="MobiDB-lite"/>
    </source>
</evidence>
<dbReference type="InterPro" id="IPR047192">
    <property type="entry name" value="Euk_RPA1_DBD_C"/>
</dbReference>
<keyword evidence="8 11" id="KW-0539">Nucleus</keyword>
<dbReference type="InterPro" id="IPR013955">
    <property type="entry name" value="Rep_factor-A_C"/>
</dbReference>
<keyword evidence="4 11" id="KW-0479">Metal-binding</keyword>
<dbReference type="InterPro" id="IPR004591">
    <property type="entry name" value="Rfa1"/>
</dbReference>
<evidence type="ECO:0000256" key="7">
    <source>
        <dbReference type="ARBA" id="ARBA00023125"/>
    </source>
</evidence>
<evidence type="ECO:0000256" key="4">
    <source>
        <dbReference type="ARBA" id="ARBA00022723"/>
    </source>
</evidence>
<dbReference type="AlphaFoldDB" id="A0A811LPU5"/>
<name>A0A811LPU5_9BILA</name>
<dbReference type="GO" id="GO:0006310">
    <property type="term" value="P:DNA recombination"/>
    <property type="evidence" value="ECO:0007669"/>
    <property type="project" value="InterPro"/>
</dbReference>
<dbReference type="InterPro" id="IPR012340">
    <property type="entry name" value="NA-bd_OB-fold"/>
</dbReference>
<dbReference type="NCBIfam" id="TIGR00617">
    <property type="entry name" value="rpa1"/>
    <property type="match status" value="1"/>
</dbReference>
<comment type="similarity">
    <text evidence="2 11">Belongs to the replication factor A protein 1 family.</text>
</comment>
<keyword evidence="16" id="KW-1185">Reference proteome</keyword>
<evidence type="ECO:0000313" key="15">
    <source>
        <dbReference type="EMBL" id="CAD5228882.1"/>
    </source>
</evidence>
<dbReference type="GO" id="GO:0008270">
    <property type="term" value="F:zinc ion binding"/>
    <property type="evidence" value="ECO:0007669"/>
    <property type="project" value="UniProtKB-KW"/>
</dbReference>
<feature type="region of interest" description="Disordered" evidence="12">
    <location>
        <begin position="131"/>
        <end position="156"/>
    </location>
</feature>
<gene>
    <name evidence="15" type="ORF">BOKJ2_LOCUS12941</name>
</gene>
<comment type="subcellular location">
    <subcellularLocation>
        <location evidence="1 11">Nucleus</location>
    </subcellularLocation>
</comment>
<dbReference type="CDD" id="cd04475">
    <property type="entry name" value="RPA1_DBD_B"/>
    <property type="match status" value="1"/>
</dbReference>
<evidence type="ECO:0000256" key="9">
    <source>
        <dbReference type="ARBA" id="ARBA00058595"/>
    </source>
</evidence>
<sequence>MSENIDTGFIQEFLDNPANAKKNPVLQLLELRITNSAPNVSFRARMSDSQFTYSSCVGAPAALEYLQKMGIASSRPVIRVNSYTTSDNNGKRLFCMVNIELIEDTTEIIGSPVAHSGNPNDYRGMNNLPVRAQSPSRKRQGSVINATTPSKRNNSSGGVFGQRIFSIKDISPYVPNFRICGLCQSKEAMRQVNTKRGPSHCLNFTIIDEGGNAIRITVWGDQASELDQIIEENQAYYVDCQGNGTVRESNKRFNSTGHPYELTLNNGCSVEVCTDRVVEPTNIKLNPISLSDIKVHPNECVDVLAAIDSVEEVSTVNAKDGRTLHKRSINLIDDTKTQVQLTLWEDDAHNFDYQVGDIIGLKGASVREFNGGFSLSVSKASIQIFPSPSSEATDELARWFQNERPNAEIARISGGEGGGSLERDFKMVGVVVGSGMAQSADDRGMYVNIKATVNSIRTENAFYESCKTCRKKVNMVDNQATCDRCGPGVESKYVYMLAMEVVDFTGATWITLFDEAAQSLLGIPANDLQQMCIDDKDAYDSVFDKIRFNEYVFRCRVKYETFNDRQNLRWTAMQVNPVNYEKFCQMFEKSLNVMNNL</sequence>
<protein>
    <recommendedName>
        <fullName evidence="11">Replication protein A subunit</fullName>
    </recommendedName>
</protein>
<dbReference type="PANTHER" id="PTHR47165">
    <property type="entry name" value="OS03G0429900 PROTEIN"/>
    <property type="match status" value="1"/>
</dbReference>
<dbReference type="CDD" id="cd04474">
    <property type="entry name" value="RPA1_DBD_A"/>
    <property type="match status" value="1"/>
</dbReference>
<proteinExistence type="inferred from homology"/>
<dbReference type="OrthoDB" id="1751331at2759"/>
<evidence type="ECO:0000256" key="8">
    <source>
        <dbReference type="ARBA" id="ARBA00023242"/>
    </source>
</evidence>
<dbReference type="Proteomes" id="UP000614601">
    <property type="component" value="Unassembled WGS sequence"/>
</dbReference>
<evidence type="ECO:0000256" key="1">
    <source>
        <dbReference type="ARBA" id="ARBA00004123"/>
    </source>
</evidence>
<evidence type="ECO:0000259" key="13">
    <source>
        <dbReference type="Pfam" id="PF08646"/>
    </source>
</evidence>
<comment type="caution">
    <text evidence="15">The sequence shown here is derived from an EMBL/GenBank/DDBJ whole genome shotgun (WGS) entry which is preliminary data.</text>
</comment>
<dbReference type="InterPro" id="IPR031657">
    <property type="entry name" value="REPA_OB_2"/>
</dbReference>
<evidence type="ECO:0000256" key="5">
    <source>
        <dbReference type="ARBA" id="ARBA00022771"/>
    </source>
</evidence>
<comment type="subunit">
    <text evidence="10 11">Component of the heterotrimeric canonical replication protein A complex (RPA).</text>
</comment>
<comment type="function">
    <text evidence="9 11">As part of the heterotrimeric replication protein A complex (RPA/RP-A), binds and stabilizes single-stranded DNA intermediates, that form during DNA replication or upon DNA stress. It prevents their reannealing and in parallel, recruits and activates different proteins and complexes involved in DNA metabolism. Thereby, it plays an essential role both in DNA replication and the cellular response to DNA damage.</text>
</comment>
<evidence type="ECO:0000256" key="10">
    <source>
        <dbReference type="ARBA" id="ARBA00062035"/>
    </source>
</evidence>
<keyword evidence="5 11" id="KW-0863">Zinc-finger</keyword>
<dbReference type="EMBL" id="CAJFDH010000006">
    <property type="protein sequence ID" value="CAD5228882.1"/>
    <property type="molecule type" value="Genomic_DNA"/>
</dbReference>
<dbReference type="EMBL" id="CAJFCW020000006">
    <property type="protein sequence ID" value="CAG9125202.1"/>
    <property type="molecule type" value="Genomic_DNA"/>
</dbReference>
<evidence type="ECO:0000259" key="14">
    <source>
        <dbReference type="Pfam" id="PF16900"/>
    </source>
</evidence>
<dbReference type="GO" id="GO:0006281">
    <property type="term" value="P:DNA repair"/>
    <property type="evidence" value="ECO:0007669"/>
    <property type="project" value="InterPro"/>
</dbReference>
<dbReference type="GO" id="GO:0003677">
    <property type="term" value="F:DNA binding"/>
    <property type="evidence" value="ECO:0007669"/>
    <property type="project" value="UniProtKB-KW"/>
</dbReference>
<reference evidence="15" key="1">
    <citation type="submission" date="2020-09" db="EMBL/GenBank/DDBJ databases">
        <authorList>
            <person name="Kikuchi T."/>
        </authorList>
    </citation>
    <scope>NUCLEOTIDE SEQUENCE</scope>
    <source>
        <strain evidence="15">SH1</strain>
    </source>
</reference>
<dbReference type="GO" id="GO:0006260">
    <property type="term" value="P:DNA replication"/>
    <property type="evidence" value="ECO:0007669"/>
    <property type="project" value="UniProtKB-KW"/>
</dbReference>
<feature type="domain" description="Replication protein A OB" evidence="14">
    <location>
        <begin position="295"/>
        <end position="381"/>
    </location>
</feature>
<feature type="domain" description="Replication factor A C-terminal" evidence="13">
    <location>
        <begin position="446"/>
        <end position="583"/>
    </location>
</feature>